<proteinExistence type="predicted"/>
<gene>
    <name evidence="2" type="ORF">SAMN04489750_1801</name>
</gene>
<keyword evidence="3" id="KW-1185">Reference proteome</keyword>
<evidence type="ECO:0000313" key="2">
    <source>
        <dbReference type="EMBL" id="SSA34478.1"/>
    </source>
</evidence>
<protein>
    <submittedName>
        <fullName evidence="2">Uncharacterized protein</fullName>
    </submittedName>
</protein>
<dbReference type="Proteomes" id="UP000250028">
    <property type="component" value="Unassembled WGS sequence"/>
</dbReference>
<evidence type="ECO:0000256" key="1">
    <source>
        <dbReference type="SAM" id="MobiDB-lite"/>
    </source>
</evidence>
<accession>A0A2Y8ZTA2</accession>
<sequence>MCTVDASGAIHGSDGKFAGHVAGEADSSVALGEPVPDQPDAAVDPGGTSHDHVVLTQRCRTAQRVLRDARMDPRTGGTPPHIVGGVDIANTPVEDWPDSVRSGVGNLGLGLSLTTQRPASEAMLRDVEAHEAAGGRIEVITDKRSRQVVRWTRDGRPWRDTSGCRQMGVPVEFTDRTPTAVLTPDGNLVKAALRDQGMLSHTDPDGTITSFYPLTGTQWSVDEERRPHRTDGPAYLGDRTIEYLRRGITHREADQGPAIVGYDGRVDYVEFGAGVQPTEDQMARHNVVRAEDGSLRLNGFHHDEGDRLLSWYNRGFIV</sequence>
<evidence type="ECO:0000313" key="3">
    <source>
        <dbReference type="Proteomes" id="UP000250028"/>
    </source>
</evidence>
<feature type="region of interest" description="Disordered" evidence="1">
    <location>
        <begin position="27"/>
        <end position="50"/>
    </location>
</feature>
<reference evidence="3" key="1">
    <citation type="submission" date="2016-10" db="EMBL/GenBank/DDBJ databases">
        <authorList>
            <person name="Varghese N."/>
            <person name="Submissions S."/>
        </authorList>
    </citation>
    <scope>NUCLEOTIDE SEQUENCE [LARGE SCALE GENOMIC DNA]</scope>
    <source>
        <strain evidence="3">DSM 22951</strain>
    </source>
</reference>
<dbReference type="OrthoDB" id="5238987at2"/>
<dbReference type="RefSeq" id="WP_109685099.1">
    <property type="nucleotide sequence ID" value="NZ_QGDN01000001.1"/>
</dbReference>
<name>A0A2Y8ZTA2_9MICO</name>
<organism evidence="2 3">
    <name type="scientific">Branchiibius hedensis</name>
    <dbReference type="NCBI Taxonomy" id="672460"/>
    <lineage>
        <taxon>Bacteria</taxon>
        <taxon>Bacillati</taxon>
        <taxon>Actinomycetota</taxon>
        <taxon>Actinomycetes</taxon>
        <taxon>Micrococcales</taxon>
        <taxon>Dermacoccaceae</taxon>
        <taxon>Branchiibius</taxon>
    </lineage>
</organism>
<dbReference type="EMBL" id="UESZ01000001">
    <property type="protein sequence ID" value="SSA34478.1"/>
    <property type="molecule type" value="Genomic_DNA"/>
</dbReference>
<feature type="compositionally biased region" description="Low complexity" evidence="1">
    <location>
        <begin position="34"/>
        <end position="45"/>
    </location>
</feature>
<dbReference type="AlphaFoldDB" id="A0A2Y8ZTA2"/>